<evidence type="ECO:0000256" key="1">
    <source>
        <dbReference type="ARBA" id="ARBA00001947"/>
    </source>
</evidence>
<dbReference type="PROSITE" id="PS00059">
    <property type="entry name" value="ADH_ZINC"/>
    <property type="match status" value="1"/>
</dbReference>
<evidence type="ECO:0000259" key="12">
    <source>
        <dbReference type="SMART" id="SM00829"/>
    </source>
</evidence>
<evidence type="ECO:0000256" key="7">
    <source>
        <dbReference type="ARBA" id="ARBA00022857"/>
    </source>
</evidence>
<dbReference type="Pfam" id="PF08240">
    <property type="entry name" value="ADH_N"/>
    <property type="match status" value="1"/>
</dbReference>
<dbReference type="GO" id="GO:0006066">
    <property type="term" value="P:alcohol metabolic process"/>
    <property type="evidence" value="ECO:0007669"/>
    <property type="project" value="UniProtKB-ARBA"/>
</dbReference>
<dbReference type="Proteomes" id="UP000237144">
    <property type="component" value="Unassembled WGS sequence"/>
</dbReference>
<dbReference type="InterPro" id="IPR002328">
    <property type="entry name" value="ADH_Zn_CS"/>
</dbReference>
<evidence type="ECO:0000256" key="5">
    <source>
        <dbReference type="ARBA" id="ARBA00022723"/>
    </source>
</evidence>
<dbReference type="PANTHER" id="PTHR42683">
    <property type="entry name" value="ALDEHYDE REDUCTASE"/>
    <property type="match status" value="1"/>
</dbReference>
<evidence type="ECO:0000256" key="9">
    <source>
        <dbReference type="ARBA" id="ARBA00024074"/>
    </source>
</evidence>
<keyword evidence="14" id="KW-1185">Reference proteome</keyword>
<accession>A0A2S5B7H7</accession>
<keyword evidence="8" id="KW-0560">Oxidoreductase</keyword>
<name>A0A2S5B7H7_9BASI</name>
<keyword evidence="4" id="KW-0597">Phosphoprotein</keyword>
<organism evidence="13 14">
    <name type="scientific">Rhodotorula taiwanensis</name>
    <dbReference type="NCBI Taxonomy" id="741276"/>
    <lineage>
        <taxon>Eukaryota</taxon>
        <taxon>Fungi</taxon>
        <taxon>Dikarya</taxon>
        <taxon>Basidiomycota</taxon>
        <taxon>Pucciniomycotina</taxon>
        <taxon>Microbotryomycetes</taxon>
        <taxon>Sporidiobolales</taxon>
        <taxon>Sporidiobolaceae</taxon>
        <taxon>Rhodotorula</taxon>
    </lineage>
</organism>
<dbReference type="InterPro" id="IPR020843">
    <property type="entry name" value="ER"/>
</dbReference>
<dbReference type="CDD" id="cd05283">
    <property type="entry name" value="CAD1"/>
    <property type="match status" value="1"/>
</dbReference>
<evidence type="ECO:0000256" key="10">
    <source>
        <dbReference type="ARBA" id="ARBA00050997"/>
    </source>
</evidence>
<evidence type="ECO:0000256" key="4">
    <source>
        <dbReference type="ARBA" id="ARBA00022553"/>
    </source>
</evidence>
<dbReference type="AlphaFoldDB" id="A0A2S5B7H7"/>
<protein>
    <recommendedName>
        <fullName evidence="9">alcohol dehydrogenase (NADP(+))</fullName>
        <ecNumber evidence="9">1.1.1.2</ecNumber>
    </recommendedName>
</protein>
<dbReference type="OrthoDB" id="1879366at2759"/>
<evidence type="ECO:0000256" key="6">
    <source>
        <dbReference type="ARBA" id="ARBA00022833"/>
    </source>
</evidence>
<dbReference type="SUPFAM" id="SSF50129">
    <property type="entry name" value="GroES-like"/>
    <property type="match status" value="1"/>
</dbReference>
<keyword evidence="6 11" id="KW-0862">Zinc</keyword>
<dbReference type="GO" id="GO:0008270">
    <property type="term" value="F:zinc ion binding"/>
    <property type="evidence" value="ECO:0007669"/>
    <property type="project" value="InterPro"/>
</dbReference>
<evidence type="ECO:0000256" key="2">
    <source>
        <dbReference type="ARBA" id="ARBA00008072"/>
    </source>
</evidence>
<gene>
    <name evidence="13" type="ORF">BMF94_4137</name>
</gene>
<comment type="similarity">
    <text evidence="2 11">Belongs to the zinc-containing alcohol dehydrogenase family.</text>
</comment>
<comment type="subunit">
    <text evidence="3">Homodimer.</text>
</comment>
<proteinExistence type="inferred from homology"/>
<evidence type="ECO:0000256" key="11">
    <source>
        <dbReference type="RuleBase" id="RU361277"/>
    </source>
</evidence>
<dbReference type="InterPro" id="IPR013154">
    <property type="entry name" value="ADH-like_N"/>
</dbReference>
<keyword evidence="5 11" id="KW-0479">Metal-binding</keyword>
<dbReference type="InterPro" id="IPR036291">
    <property type="entry name" value="NAD(P)-bd_dom_sf"/>
</dbReference>
<dbReference type="STRING" id="741276.A0A2S5B7H7"/>
<dbReference type="Gene3D" id="3.40.50.720">
    <property type="entry name" value="NAD(P)-binding Rossmann-like Domain"/>
    <property type="match status" value="1"/>
</dbReference>
<dbReference type="EC" id="1.1.1.2" evidence="9"/>
<comment type="caution">
    <text evidence="13">The sequence shown here is derived from an EMBL/GenBank/DDBJ whole genome shotgun (WGS) entry which is preliminary data.</text>
</comment>
<dbReference type="SMART" id="SM00829">
    <property type="entry name" value="PKS_ER"/>
    <property type="match status" value="1"/>
</dbReference>
<sequence length="459" mass="49310">HFFEEAVSSSAQIRASDRRSRGGSRAAFLDFVSFPFSPSSSTHRTSSHIMSAEPKYMGWCALAEDSIQGNFKWQEYTPKPFADDDVEMKIKYCGICASDLHTASGGWGKPNYPQVVGHEIVGEVIRVGKDVKHVKVGDIAGVGAQSDSCLQCEQCKASREPCKPVFYSHVWALACASGLLHGAVDASVGVHATKSKRVTHSRASLDCDNGQTGTYNGVYSREGPGKGAKSYGGYADYHRAPGHFVVKIPDGLDQALAAPMLCGGVTVFSPLRQYGAGKTAKDVGIIGIGGLGHFGLLFAKALGANVTAISHSESKKADAEKMGATRFIATHSGKEDDFAPYKRSLDLIICTTNDKEMPILGYLSLLRPGGHLILVGAPEKPFPALPAFPFIMNNVLLGGSAIGSPKLINEMLELASKQQIHPWITKRPLEDVNQAVVDMHNSKARYRYVLVNTKNGGEL</sequence>
<keyword evidence="7" id="KW-0521">NADP</keyword>
<evidence type="ECO:0000313" key="13">
    <source>
        <dbReference type="EMBL" id="POY72730.1"/>
    </source>
</evidence>
<dbReference type="FunFam" id="3.40.50.720:FF:000158">
    <property type="entry name" value="Zinc-binding alcohol dehydrogenase"/>
    <property type="match status" value="1"/>
</dbReference>
<dbReference type="GO" id="GO:0008106">
    <property type="term" value="F:alcohol dehydrogenase (NADP+) activity"/>
    <property type="evidence" value="ECO:0007669"/>
    <property type="project" value="UniProtKB-EC"/>
</dbReference>
<comment type="cofactor">
    <cofactor evidence="1 11">
        <name>Zn(2+)</name>
        <dbReference type="ChEBI" id="CHEBI:29105"/>
    </cofactor>
</comment>
<comment type="catalytic activity">
    <reaction evidence="10">
        <text>a primary alcohol + NADP(+) = an aldehyde + NADPH + H(+)</text>
        <dbReference type="Rhea" id="RHEA:15937"/>
        <dbReference type="ChEBI" id="CHEBI:15378"/>
        <dbReference type="ChEBI" id="CHEBI:15734"/>
        <dbReference type="ChEBI" id="CHEBI:17478"/>
        <dbReference type="ChEBI" id="CHEBI:57783"/>
        <dbReference type="ChEBI" id="CHEBI:58349"/>
        <dbReference type="EC" id="1.1.1.2"/>
    </reaction>
    <physiologicalReaction direction="left-to-right" evidence="10">
        <dbReference type="Rhea" id="RHEA:15938"/>
    </physiologicalReaction>
    <physiologicalReaction direction="right-to-left" evidence="10">
        <dbReference type="Rhea" id="RHEA:15939"/>
    </physiologicalReaction>
</comment>
<evidence type="ECO:0000256" key="3">
    <source>
        <dbReference type="ARBA" id="ARBA00011738"/>
    </source>
</evidence>
<dbReference type="InterPro" id="IPR047109">
    <property type="entry name" value="CAD-like"/>
</dbReference>
<dbReference type="Pfam" id="PF00107">
    <property type="entry name" value="ADH_zinc_N"/>
    <property type="match status" value="1"/>
</dbReference>
<dbReference type="InterPro" id="IPR011032">
    <property type="entry name" value="GroES-like_sf"/>
</dbReference>
<dbReference type="Gene3D" id="3.90.180.10">
    <property type="entry name" value="Medium-chain alcohol dehydrogenases, catalytic domain"/>
    <property type="match status" value="2"/>
</dbReference>
<feature type="domain" description="Enoyl reductase (ER)" evidence="12">
    <location>
        <begin position="69"/>
        <end position="450"/>
    </location>
</feature>
<dbReference type="SUPFAM" id="SSF51735">
    <property type="entry name" value="NAD(P)-binding Rossmann-fold domains"/>
    <property type="match status" value="1"/>
</dbReference>
<dbReference type="EMBL" id="PJQD01000047">
    <property type="protein sequence ID" value="POY72730.1"/>
    <property type="molecule type" value="Genomic_DNA"/>
</dbReference>
<feature type="non-terminal residue" evidence="13">
    <location>
        <position position="1"/>
    </location>
</feature>
<reference evidence="13 14" key="1">
    <citation type="journal article" date="2018" name="Front. Microbiol.">
        <title>Prospects for Fungal Bioremediation of Acidic Radioactive Waste Sites: Characterization and Genome Sequence of Rhodotorula taiwanensis MD1149.</title>
        <authorList>
            <person name="Tkavc R."/>
            <person name="Matrosova V.Y."/>
            <person name="Grichenko O.E."/>
            <person name="Gostincar C."/>
            <person name="Volpe R.P."/>
            <person name="Klimenkova P."/>
            <person name="Gaidamakova E.K."/>
            <person name="Zhou C.E."/>
            <person name="Stewart B.J."/>
            <person name="Lyman M.G."/>
            <person name="Malfatti S.A."/>
            <person name="Rubinfeld B."/>
            <person name="Courtot M."/>
            <person name="Singh J."/>
            <person name="Dalgard C.L."/>
            <person name="Hamilton T."/>
            <person name="Frey K.G."/>
            <person name="Gunde-Cimerman N."/>
            <person name="Dugan L."/>
            <person name="Daly M.J."/>
        </authorList>
    </citation>
    <scope>NUCLEOTIDE SEQUENCE [LARGE SCALE GENOMIC DNA]</scope>
    <source>
        <strain evidence="13 14">MD1149</strain>
    </source>
</reference>
<evidence type="ECO:0000313" key="14">
    <source>
        <dbReference type="Proteomes" id="UP000237144"/>
    </source>
</evidence>
<dbReference type="InterPro" id="IPR013149">
    <property type="entry name" value="ADH-like_C"/>
</dbReference>
<evidence type="ECO:0000256" key="8">
    <source>
        <dbReference type="ARBA" id="ARBA00023002"/>
    </source>
</evidence>